<dbReference type="GO" id="GO:0016616">
    <property type="term" value="F:oxidoreductase activity, acting on the CH-OH group of donors, NAD or NADP as acceptor"/>
    <property type="evidence" value="ECO:0007669"/>
    <property type="project" value="TreeGrafter"/>
</dbReference>
<dbReference type="Pfam" id="PF00106">
    <property type="entry name" value="adh_short"/>
    <property type="match status" value="1"/>
</dbReference>
<comment type="caution">
    <text evidence="5">The sequence shown here is derived from an EMBL/GenBank/DDBJ whole genome shotgun (WGS) entry which is preliminary data.</text>
</comment>
<gene>
    <name evidence="5" type="ORF">THAR02_10170</name>
</gene>
<evidence type="ECO:0000256" key="3">
    <source>
        <dbReference type="ARBA" id="ARBA00023002"/>
    </source>
</evidence>
<protein>
    <submittedName>
        <fullName evidence="5">Short-chain dehydrogenase</fullName>
    </submittedName>
</protein>
<dbReference type="Gene3D" id="3.40.50.720">
    <property type="entry name" value="NAD(P)-binding Rossmann-like Domain"/>
    <property type="match status" value="1"/>
</dbReference>
<dbReference type="AlphaFoldDB" id="A0A0F9XAG1"/>
<dbReference type="SUPFAM" id="SSF51735">
    <property type="entry name" value="NAD(P)-binding Rossmann-fold domains"/>
    <property type="match status" value="1"/>
</dbReference>
<dbReference type="OMA" id="KWSANNW"/>
<dbReference type="PANTHER" id="PTHR24322:SF736">
    <property type="entry name" value="RETINOL DEHYDROGENASE 10"/>
    <property type="match status" value="1"/>
</dbReference>
<organism evidence="5 6">
    <name type="scientific">Trichoderma harzianum</name>
    <name type="common">Hypocrea lixii</name>
    <dbReference type="NCBI Taxonomy" id="5544"/>
    <lineage>
        <taxon>Eukaryota</taxon>
        <taxon>Fungi</taxon>
        <taxon>Dikarya</taxon>
        <taxon>Ascomycota</taxon>
        <taxon>Pezizomycotina</taxon>
        <taxon>Sordariomycetes</taxon>
        <taxon>Hypocreomycetidae</taxon>
        <taxon>Hypocreales</taxon>
        <taxon>Hypocreaceae</taxon>
        <taxon>Trichoderma</taxon>
    </lineage>
</organism>
<evidence type="ECO:0000256" key="2">
    <source>
        <dbReference type="ARBA" id="ARBA00022857"/>
    </source>
</evidence>
<dbReference type="Proteomes" id="UP000034112">
    <property type="component" value="Unassembled WGS sequence"/>
</dbReference>
<evidence type="ECO:0000256" key="4">
    <source>
        <dbReference type="RuleBase" id="RU000363"/>
    </source>
</evidence>
<keyword evidence="2" id="KW-0521">NADP</keyword>
<dbReference type="EMBL" id="JOKZ01000513">
    <property type="protein sequence ID" value="KKO97727.1"/>
    <property type="molecule type" value="Genomic_DNA"/>
</dbReference>
<accession>A0A0F9XAG1</accession>
<dbReference type="InterPro" id="IPR002347">
    <property type="entry name" value="SDR_fam"/>
</dbReference>
<evidence type="ECO:0000256" key="1">
    <source>
        <dbReference type="ARBA" id="ARBA00006484"/>
    </source>
</evidence>
<evidence type="ECO:0000313" key="5">
    <source>
        <dbReference type="EMBL" id="KKO97727.1"/>
    </source>
</evidence>
<dbReference type="PROSITE" id="PS00061">
    <property type="entry name" value="ADH_SHORT"/>
    <property type="match status" value="1"/>
</dbReference>
<reference evidence="6" key="1">
    <citation type="journal article" date="2015" name="Genome Announc.">
        <title>Draft whole-genome sequence of the biocontrol agent Trichoderma harzianum T6776.</title>
        <authorList>
            <person name="Baroncelli R."/>
            <person name="Piaggeschi G."/>
            <person name="Fiorini L."/>
            <person name="Bertolini E."/>
            <person name="Zapparata A."/>
            <person name="Pe M.E."/>
            <person name="Sarrocco S."/>
            <person name="Vannacci G."/>
        </authorList>
    </citation>
    <scope>NUCLEOTIDE SEQUENCE [LARGE SCALE GENOMIC DNA]</scope>
    <source>
        <strain evidence="6">T6776</strain>
    </source>
</reference>
<dbReference type="OrthoDB" id="10253736at2759"/>
<name>A0A0F9XAG1_TRIHA</name>
<sequence length="387" mass="42668">MGVNSLEFSLNIIRGDIAHSFNSELVEQRKQDKNLPAFTSVRKTMFTSREGVTLDSIAAPLRRWLFNPVVTTPAALLLSGLDTYNPDTIVTKFLLPAYALTFAGALLSLNDYLDKQFANNWVSDKTWNWDEEIVVVTGGSDGIGASISRQLIARNPRTRIVIVDYAPLKWQPKQQGTRVSYYQCDLSDSNALKSICQRIRSEVGHPTVLFNNAGLVRGATIMEGSYGDVEATVKTNLIAPMLLAKEFLPEMVKRDHGHIIHTGSLSCVTPPAMIADYAATKAGLLALHEALQLELKNIHKAPRVRLTLGIFCFIRTALVSGYTNVPNFLLPFLHVDTVGEAMVNAVYSGYGSIIYLPSLNRVATILVSRFFATRSFLSLQASPYLAT</sequence>
<dbReference type="PANTHER" id="PTHR24322">
    <property type="entry name" value="PKSB"/>
    <property type="match status" value="1"/>
</dbReference>
<dbReference type="InterPro" id="IPR036291">
    <property type="entry name" value="NAD(P)-bd_dom_sf"/>
</dbReference>
<proteinExistence type="inferred from homology"/>
<keyword evidence="3" id="KW-0560">Oxidoreductase</keyword>
<evidence type="ECO:0000313" key="6">
    <source>
        <dbReference type="Proteomes" id="UP000034112"/>
    </source>
</evidence>
<dbReference type="PRINTS" id="PR00080">
    <property type="entry name" value="SDRFAMILY"/>
</dbReference>
<dbReference type="PRINTS" id="PR00081">
    <property type="entry name" value="GDHRDH"/>
</dbReference>
<comment type="similarity">
    <text evidence="1 4">Belongs to the short-chain dehydrogenases/reductases (SDR) family.</text>
</comment>
<dbReference type="InterPro" id="IPR020904">
    <property type="entry name" value="Sc_DH/Rdtase_CS"/>
</dbReference>